<reference evidence="2 3" key="2">
    <citation type="journal article" date="2019" name="G3 (Bethesda)">
        <title>Hybrid Assembly of the Genome of the Entomopathogenic Nematode Steinernema carpocapsae Identifies the X-Chromosome.</title>
        <authorList>
            <person name="Serra L."/>
            <person name="Macchietto M."/>
            <person name="Macias-Munoz A."/>
            <person name="McGill C.J."/>
            <person name="Rodriguez I.M."/>
            <person name="Rodriguez B."/>
            <person name="Murad R."/>
            <person name="Mortazavi A."/>
        </authorList>
    </citation>
    <scope>NUCLEOTIDE SEQUENCE [LARGE SCALE GENOMIC DNA]</scope>
    <source>
        <strain evidence="2 3">ALL</strain>
    </source>
</reference>
<organism evidence="2 3">
    <name type="scientific">Steinernema carpocapsae</name>
    <name type="common">Entomopathogenic nematode</name>
    <dbReference type="NCBI Taxonomy" id="34508"/>
    <lineage>
        <taxon>Eukaryota</taxon>
        <taxon>Metazoa</taxon>
        <taxon>Ecdysozoa</taxon>
        <taxon>Nematoda</taxon>
        <taxon>Chromadorea</taxon>
        <taxon>Rhabditida</taxon>
        <taxon>Tylenchina</taxon>
        <taxon>Panagrolaimomorpha</taxon>
        <taxon>Strongyloidoidea</taxon>
        <taxon>Steinernematidae</taxon>
        <taxon>Steinernema</taxon>
    </lineage>
</organism>
<reference evidence="2 3" key="1">
    <citation type="journal article" date="2015" name="Genome Biol.">
        <title>Comparative genomics of Steinernema reveals deeply conserved gene regulatory networks.</title>
        <authorList>
            <person name="Dillman A.R."/>
            <person name="Macchietto M."/>
            <person name="Porter C.F."/>
            <person name="Rogers A."/>
            <person name="Williams B."/>
            <person name="Antoshechkin I."/>
            <person name="Lee M.M."/>
            <person name="Goodwin Z."/>
            <person name="Lu X."/>
            <person name="Lewis E.E."/>
            <person name="Goodrich-Blair H."/>
            <person name="Stock S.P."/>
            <person name="Adams B.J."/>
            <person name="Sternberg P.W."/>
            <person name="Mortazavi A."/>
        </authorList>
    </citation>
    <scope>NUCLEOTIDE SEQUENCE [LARGE SCALE GENOMIC DNA]</scope>
    <source>
        <strain evidence="2 3">ALL</strain>
    </source>
</reference>
<dbReference type="AlphaFoldDB" id="A0A4U5PHE6"/>
<evidence type="ECO:0000313" key="3">
    <source>
        <dbReference type="Proteomes" id="UP000298663"/>
    </source>
</evidence>
<comment type="caution">
    <text evidence="2">The sequence shown here is derived from an EMBL/GenBank/DDBJ whole genome shotgun (WGS) entry which is preliminary data.</text>
</comment>
<proteinExistence type="predicted"/>
<keyword evidence="3" id="KW-1185">Reference proteome</keyword>
<dbReference type="EMBL" id="AZBU02000002">
    <property type="protein sequence ID" value="TKR95856.1"/>
    <property type="molecule type" value="Genomic_DNA"/>
</dbReference>
<name>A0A4U5PHE6_STECR</name>
<sequence length="123" mass="14247">MISDQGRNSTIRLVELVKRLNIDHRLRLSTPYHPQTNGLVERMNRTVKELLMKSITDVASWDVDLPLILMSIRSHVTRATGFSAFELLTGLKMRWPEDRKDKVYGCLNDEEVSEMLLDEESMT</sequence>
<dbReference type="GO" id="GO:0003676">
    <property type="term" value="F:nucleic acid binding"/>
    <property type="evidence" value="ECO:0007669"/>
    <property type="project" value="InterPro"/>
</dbReference>
<feature type="domain" description="Integrase catalytic" evidence="1">
    <location>
        <begin position="1"/>
        <end position="92"/>
    </location>
</feature>
<dbReference type="PANTHER" id="PTHR38681">
    <property type="entry name" value="RETROVIRUS-RELATED POL POLYPROTEIN FROM TRANSPOSON 412-LIKE PROTEIN-RELATED"/>
    <property type="match status" value="1"/>
</dbReference>
<evidence type="ECO:0000259" key="1">
    <source>
        <dbReference type="PROSITE" id="PS50994"/>
    </source>
</evidence>
<dbReference type="GO" id="GO:0015074">
    <property type="term" value="P:DNA integration"/>
    <property type="evidence" value="ECO:0007669"/>
    <property type="project" value="InterPro"/>
</dbReference>
<gene>
    <name evidence="2" type="ORF">L596_009969</name>
</gene>
<dbReference type="Proteomes" id="UP000298663">
    <property type="component" value="Unassembled WGS sequence"/>
</dbReference>
<dbReference type="OrthoDB" id="5852877at2759"/>
<dbReference type="InterPro" id="IPR036397">
    <property type="entry name" value="RNaseH_sf"/>
</dbReference>
<dbReference type="InterPro" id="IPR001584">
    <property type="entry name" value="Integrase_cat-core"/>
</dbReference>
<accession>A0A4U5PHE6</accession>
<protein>
    <recommendedName>
        <fullName evidence="1">Integrase catalytic domain-containing protein</fullName>
    </recommendedName>
</protein>
<dbReference type="SUPFAM" id="SSF53098">
    <property type="entry name" value="Ribonuclease H-like"/>
    <property type="match status" value="1"/>
</dbReference>
<dbReference type="PANTHER" id="PTHR38681:SF1">
    <property type="entry name" value="RETROVIRUS-RELATED POL POLYPROTEIN FROM TRANSPOSON 412-LIKE PROTEIN"/>
    <property type="match status" value="1"/>
</dbReference>
<evidence type="ECO:0000313" key="2">
    <source>
        <dbReference type="EMBL" id="TKR95856.1"/>
    </source>
</evidence>
<dbReference type="PROSITE" id="PS50994">
    <property type="entry name" value="INTEGRASE"/>
    <property type="match status" value="1"/>
</dbReference>
<dbReference type="Gene3D" id="3.30.420.10">
    <property type="entry name" value="Ribonuclease H-like superfamily/Ribonuclease H"/>
    <property type="match status" value="1"/>
</dbReference>
<dbReference type="STRING" id="34508.A0A4U5PHE6"/>
<dbReference type="InterPro" id="IPR012337">
    <property type="entry name" value="RNaseH-like_sf"/>
</dbReference>